<protein>
    <recommendedName>
        <fullName evidence="2">KARI C-terminal knotted domain-containing protein</fullName>
    </recommendedName>
</protein>
<evidence type="ECO:0000259" key="2">
    <source>
        <dbReference type="PROSITE" id="PS51851"/>
    </source>
</evidence>
<dbReference type="AlphaFoldDB" id="A0AAW5EH79"/>
<proteinExistence type="inferred from homology"/>
<comment type="caution">
    <text evidence="3">The sequence shown here is derived from an EMBL/GenBank/DDBJ whole genome shotgun (WGS) entry which is preliminary data.</text>
</comment>
<evidence type="ECO:0000313" key="4">
    <source>
        <dbReference type="Proteomes" id="UP001199644"/>
    </source>
</evidence>
<evidence type="ECO:0000256" key="1">
    <source>
        <dbReference type="PROSITE-ProRule" id="PRU01198"/>
    </source>
</evidence>
<feature type="domain" description="KARI C-terminal knotted" evidence="2">
    <location>
        <begin position="1"/>
        <end position="19"/>
    </location>
</feature>
<evidence type="ECO:0000313" key="3">
    <source>
        <dbReference type="EMBL" id="MCH3853223.1"/>
    </source>
</evidence>
<organism evidence="3 4">
    <name type="scientific">Campylobacter jejuni</name>
    <dbReference type="NCBI Taxonomy" id="197"/>
    <lineage>
        <taxon>Bacteria</taxon>
        <taxon>Pseudomonadati</taxon>
        <taxon>Campylobacterota</taxon>
        <taxon>Epsilonproteobacteria</taxon>
        <taxon>Campylobacterales</taxon>
        <taxon>Campylobacteraceae</taxon>
        <taxon>Campylobacter</taxon>
    </lineage>
</organism>
<keyword evidence="1" id="KW-0100">Branched-chain amino acid biosynthesis</keyword>
<dbReference type="EMBL" id="JAJUOL010000772">
    <property type="protein sequence ID" value="MCH3853223.1"/>
    <property type="molecule type" value="Genomic_DNA"/>
</dbReference>
<dbReference type="GO" id="GO:0009097">
    <property type="term" value="P:isoleucine biosynthetic process"/>
    <property type="evidence" value="ECO:0007669"/>
    <property type="project" value="UniProtKB-UniRule"/>
</dbReference>
<keyword evidence="1" id="KW-0560">Oxidoreductase</keyword>
<name>A0AAW5EH79_CAMJU</name>
<dbReference type="Proteomes" id="UP001199644">
    <property type="component" value="Unassembled WGS sequence"/>
</dbReference>
<dbReference type="InterPro" id="IPR000506">
    <property type="entry name" value="KARI_C"/>
</dbReference>
<feature type="non-terminal residue" evidence="3">
    <location>
        <position position="1"/>
    </location>
</feature>
<gene>
    <name evidence="3" type="ORF">LZC39_14110</name>
</gene>
<dbReference type="GO" id="GO:0009099">
    <property type="term" value="P:L-valine biosynthetic process"/>
    <property type="evidence" value="ECO:0007669"/>
    <property type="project" value="UniProtKB-UniRule"/>
</dbReference>
<comment type="similarity">
    <text evidence="1">Belongs to the ketol-acid reductoisomerase family.</text>
</comment>
<dbReference type="PROSITE" id="PS51851">
    <property type="entry name" value="KARI_C"/>
    <property type="match status" value="1"/>
</dbReference>
<accession>A0AAW5EH79</accession>
<dbReference type="GO" id="GO:0004455">
    <property type="term" value="F:ketol-acid reductoisomerase activity"/>
    <property type="evidence" value="ECO:0007669"/>
    <property type="project" value="UniProtKB-UniRule"/>
</dbReference>
<dbReference type="Gene3D" id="6.10.240.10">
    <property type="match status" value="1"/>
</dbReference>
<comment type="caution">
    <text evidence="1">Lacks conserved residue(s) required for the propagation of feature annotation.</text>
</comment>
<reference evidence="3" key="1">
    <citation type="submission" date="2021-12" db="EMBL/GenBank/DDBJ databases">
        <title>Prevalence of phenicol resistance gene fexA in Campylobacter isolated from poultry supply chain.</title>
        <authorList>
            <person name="Tang B."/>
            <person name="Zheng X."/>
            <person name="Lin J."/>
            <person name="Lin R."/>
            <person name="Yang H."/>
            <person name="Shen Z."/>
            <person name="Xia F."/>
        </authorList>
    </citation>
    <scope>NUCLEOTIDE SEQUENCE</scope>
    <source>
        <strain evidence="3">CJHN2011004</strain>
    </source>
</reference>
<dbReference type="RefSeq" id="WP_240381835.1">
    <property type="nucleotide sequence ID" value="NZ_JAJUOL010000772.1"/>
</dbReference>
<keyword evidence="1" id="KW-0028">Amino-acid biosynthesis</keyword>
<sequence>NNSLIEQTGRNLRAMMPWISAKKLIDKDKN</sequence>